<protein>
    <recommendedName>
        <fullName evidence="1">DUF7580 domain-containing protein</fullName>
    </recommendedName>
</protein>
<dbReference type="InterPro" id="IPR056002">
    <property type="entry name" value="DUF7580"/>
</dbReference>
<name>A0AAN6NMQ6_9PEZI</name>
<dbReference type="Proteomes" id="UP001303222">
    <property type="component" value="Unassembled WGS sequence"/>
</dbReference>
<dbReference type="Pfam" id="PF24476">
    <property type="entry name" value="DUF7580"/>
    <property type="match status" value="1"/>
</dbReference>
<reference evidence="2" key="2">
    <citation type="submission" date="2023-06" db="EMBL/GenBank/DDBJ databases">
        <authorList>
            <consortium name="Lawrence Berkeley National Laboratory"/>
            <person name="Mondo S.J."/>
            <person name="Hensen N."/>
            <person name="Bonometti L."/>
            <person name="Westerberg I."/>
            <person name="Brannstrom I.O."/>
            <person name="Guillou S."/>
            <person name="Cros-Aarteil S."/>
            <person name="Calhoun S."/>
            <person name="Haridas S."/>
            <person name="Kuo A."/>
            <person name="Pangilinan J."/>
            <person name="Riley R."/>
            <person name="Labutti K."/>
            <person name="Andreopoulos B."/>
            <person name="Lipzen A."/>
            <person name="Chen C."/>
            <person name="Yanf M."/>
            <person name="Daum C."/>
            <person name="Ng V."/>
            <person name="Clum A."/>
            <person name="Steindorff A."/>
            <person name="Ohm R."/>
            <person name="Martin F."/>
            <person name="Silar P."/>
            <person name="Natvig D."/>
            <person name="Lalanne C."/>
            <person name="Gautier V."/>
            <person name="Ament-Velasquez S.L."/>
            <person name="Kruys A."/>
            <person name="Hutchinson M.I."/>
            <person name="Powell A.J."/>
            <person name="Barry K."/>
            <person name="Miller A.N."/>
            <person name="Grigoriev I.V."/>
            <person name="Debuchy R."/>
            <person name="Gladieux P."/>
            <person name="Thoren M.H."/>
            <person name="Johannesson H."/>
        </authorList>
    </citation>
    <scope>NUCLEOTIDE SEQUENCE</scope>
    <source>
        <strain evidence="2">CBS 626.80</strain>
    </source>
</reference>
<dbReference type="AlphaFoldDB" id="A0AAN6NMQ6"/>
<dbReference type="PANTHER" id="PTHR35186:SF4">
    <property type="entry name" value="PRION-INHIBITION AND PROPAGATION HELO DOMAIN-CONTAINING PROTEIN"/>
    <property type="match status" value="1"/>
</dbReference>
<feature type="domain" description="DUF7580" evidence="1">
    <location>
        <begin position="443"/>
        <end position="654"/>
    </location>
</feature>
<reference evidence="2" key="1">
    <citation type="journal article" date="2023" name="Mol. Phylogenet. Evol.">
        <title>Genome-scale phylogeny and comparative genomics of the fungal order Sordariales.</title>
        <authorList>
            <person name="Hensen N."/>
            <person name="Bonometti L."/>
            <person name="Westerberg I."/>
            <person name="Brannstrom I.O."/>
            <person name="Guillou S."/>
            <person name="Cros-Aarteil S."/>
            <person name="Calhoun S."/>
            <person name="Haridas S."/>
            <person name="Kuo A."/>
            <person name="Mondo S."/>
            <person name="Pangilinan J."/>
            <person name="Riley R."/>
            <person name="LaButti K."/>
            <person name="Andreopoulos B."/>
            <person name="Lipzen A."/>
            <person name="Chen C."/>
            <person name="Yan M."/>
            <person name="Daum C."/>
            <person name="Ng V."/>
            <person name="Clum A."/>
            <person name="Steindorff A."/>
            <person name="Ohm R.A."/>
            <person name="Martin F."/>
            <person name="Silar P."/>
            <person name="Natvig D.O."/>
            <person name="Lalanne C."/>
            <person name="Gautier V."/>
            <person name="Ament-Velasquez S.L."/>
            <person name="Kruys A."/>
            <person name="Hutchinson M.I."/>
            <person name="Powell A.J."/>
            <person name="Barry K."/>
            <person name="Miller A.N."/>
            <person name="Grigoriev I.V."/>
            <person name="Debuchy R."/>
            <person name="Gladieux P."/>
            <person name="Hiltunen Thoren M."/>
            <person name="Johannesson H."/>
        </authorList>
    </citation>
    <scope>NUCLEOTIDE SEQUENCE</scope>
    <source>
        <strain evidence="2">CBS 626.80</strain>
    </source>
</reference>
<sequence length="679" mass="75331">MSGIEVVGLVLGVLPIVIQALQGYKSIMSSLRNVESDIQALILGLETERVRLRTSCELLLEGIVPADDIDRLLEDPFSEKWKALGVANKLKIRLYDAITTYQKTIDDMKTVEAELKRRLGFMLQEDGELRFRDKKSLVKEWKSKSEFSLNKKDYDHIILRLQSANTFLDSCAKRGRQLETSRKQRSYNRVVNTLRNLARSLFKALQNAAASCYCPKPHDACLELVARDLVFIHNIDTEDQMAKTVDFHVALSSAGTDRTLAEQSLQSQPRWTSFRLQCTGFGPARLQSTRSSLSSTCPSASPPCPETATLQPSKEYLVEGSTRVRGWSRTAAELTSLLTKPLKSRKRVSFAQSSSTAVGALIQTSTTSTLVSLPLSGSSSPSPSLHYESPLSLCLVTINKGKTRSFGQDSCYGCIVDKVDDRTFGLYPPQRKDQTAVDSSQPGPSEFMTSLTLRQILDGQLRTSTNTCRVPKLNLETKLSMAYSISASVVHIHTTPWSSKVLTLDDIVMLVDAKNNFGERPFILRSIMSEAQSNSPHNTSLTLEPETQHIFTEVQPDNRPFDPMPFSLGLLLLQLILGRVVDEIDLPRLRDSGVEGVYPLTIERAEQVGEHASRIASVKLNSLGGDILLNAVKWCLDSHGDIRGFDDQDFCQEFCVNVVEMLEATAKGVAKARSRSSQC</sequence>
<accession>A0AAN6NMQ6</accession>
<organism evidence="2 3">
    <name type="scientific">Pseudoneurospora amorphoporcata</name>
    <dbReference type="NCBI Taxonomy" id="241081"/>
    <lineage>
        <taxon>Eukaryota</taxon>
        <taxon>Fungi</taxon>
        <taxon>Dikarya</taxon>
        <taxon>Ascomycota</taxon>
        <taxon>Pezizomycotina</taxon>
        <taxon>Sordariomycetes</taxon>
        <taxon>Sordariomycetidae</taxon>
        <taxon>Sordariales</taxon>
        <taxon>Sordariaceae</taxon>
        <taxon>Pseudoneurospora</taxon>
    </lineage>
</organism>
<evidence type="ECO:0000313" key="2">
    <source>
        <dbReference type="EMBL" id="KAK3946883.1"/>
    </source>
</evidence>
<comment type="caution">
    <text evidence="2">The sequence shown here is derived from an EMBL/GenBank/DDBJ whole genome shotgun (WGS) entry which is preliminary data.</text>
</comment>
<evidence type="ECO:0000313" key="3">
    <source>
        <dbReference type="Proteomes" id="UP001303222"/>
    </source>
</evidence>
<keyword evidence="3" id="KW-1185">Reference proteome</keyword>
<evidence type="ECO:0000259" key="1">
    <source>
        <dbReference type="Pfam" id="PF24476"/>
    </source>
</evidence>
<proteinExistence type="predicted"/>
<dbReference type="EMBL" id="MU859484">
    <property type="protein sequence ID" value="KAK3946883.1"/>
    <property type="molecule type" value="Genomic_DNA"/>
</dbReference>
<gene>
    <name evidence="2" type="ORF">QBC32DRAFT_115133</name>
</gene>
<dbReference type="PANTHER" id="PTHR35186">
    <property type="entry name" value="ANK_REP_REGION DOMAIN-CONTAINING PROTEIN"/>
    <property type="match status" value="1"/>
</dbReference>